<dbReference type="Pfam" id="PF02872">
    <property type="entry name" value="5_nucleotid_C"/>
    <property type="match status" value="1"/>
</dbReference>
<dbReference type="PANTHER" id="PTHR11575">
    <property type="entry name" value="5'-NUCLEOTIDASE-RELATED"/>
    <property type="match status" value="1"/>
</dbReference>
<evidence type="ECO:0000259" key="2">
    <source>
        <dbReference type="Pfam" id="PF00149"/>
    </source>
</evidence>
<gene>
    <name evidence="4" type="primary">yfkN_1</name>
    <name evidence="4" type="ORF">GALL_84470</name>
</gene>
<dbReference type="PANTHER" id="PTHR11575:SF6">
    <property type="entry name" value="2',3'-CYCLIC-NUCLEOTIDE 2'-PHOSPHODIESTERASE_3'-NUCLEOTIDASE"/>
    <property type="match status" value="1"/>
</dbReference>
<feature type="domain" description="5'-Nucleotidase C-terminal" evidence="3">
    <location>
        <begin position="346"/>
        <end position="512"/>
    </location>
</feature>
<dbReference type="Gene3D" id="3.90.780.10">
    <property type="entry name" value="5'-Nucleotidase, C-terminal domain"/>
    <property type="match status" value="1"/>
</dbReference>
<dbReference type="SUPFAM" id="SSF55816">
    <property type="entry name" value="5'-nucleotidase (syn. UDP-sugar hydrolase), C-terminal domain"/>
    <property type="match status" value="1"/>
</dbReference>
<protein>
    <submittedName>
        <fullName evidence="4">Trifunctional nucleotide phosphoesterase protein YfkN</fullName>
    </submittedName>
</protein>
<dbReference type="InterPro" id="IPR006179">
    <property type="entry name" value="5_nucleotidase/apyrase"/>
</dbReference>
<evidence type="ECO:0000256" key="1">
    <source>
        <dbReference type="ARBA" id="ARBA00022729"/>
    </source>
</evidence>
<proteinExistence type="predicted"/>
<dbReference type="InterPro" id="IPR029052">
    <property type="entry name" value="Metallo-depent_PP-like"/>
</dbReference>
<name>A0A1J5SL72_9ZZZZ</name>
<dbReference type="PRINTS" id="PR01607">
    <property type="entry name" value="APYRASEFAMLY"/>
</dbReference>
<feature type="domain" description="Calcineurin-like phosphoesterase" evidence="2">
    <location>
        <begin position="37"/>
        <end position="268"/>
    </location>
</feature>
<dbReference type="EMBL" id="MLJW01000027">
    <property type="protein sequence ID" value="OIR09217.1"/>
    <property type="molecule type" value="Genomic_DNA"/>
</dbReference>
<dbReference type="GO" id="GO:0016787">
    <property type="term" value="F:hydrolase activity"/>
    <property type="evidence" value="ECO:0007669"/>
    <property type="project" value="InterPro"/>
</dbReference>
<accession>A0A1J5SL72</accession>
<dbReference type="InterPro" id="IPR004843">
    <property type="entry name" value="Calcineurin-like_PHP"/>
</dbReference>
<dbReference type="GO" id="GO:0030288">
    <property type="term" value="C:outer membrane-bounded periplasmic space"/>
    <property type="evidence" value="ECO:0007669"/>
    <property type="project" value="TreeGrafter"/>
</dbReference>
<dbReference type="InterPro" id="IPR008334">
    <property type="entry name" value="5'-Nucleotdase_C"/>
</dbReference>
<dbReference type="InterPro" id="IPR036907">
    <property type="entry name" value="5'-Nucleotdase_C_sf"/>
</dbReference>
<dbReference type="AlphaFoldDB" id="A0A1J5SL72"/>
<evidence type="ECO:0000313" key="4">
    <source>
        <dbReference type="EMBL" id="OIR09217.1"/>
    </source>
</evidence>
<dbReference type="SUPFAM" id="SSF56300">
    <property type="entry name" value="Metallo-dependent phosphatases"/>
    <property type="match status" value="1"/>
</dbReference>
<dbReference type="Gene3D" id="3.60.21.10">
    <property type="match status" value="1"/>
</dbReference>
<comment type="caution">
    <text evidence="4">The sequence shown here is derived from an EMBL/GenBank/DDBJ whole genome shotgun (WGS) entry which is preliminary data.</text>
</comment>
<dbReference type="GO" id="GO:0009166">
    <property type="term" value="P:nucleotide catabolic process"/>
    <property type="evidence" value="ECO:0007669"/>
    <property type="project" value="InterPro"/>
</dbReference>
<reference evidence="4" key="1">
    <citation type="submission" date="2016-10" db="EMBL/GenBank/DDBJ databases">
        <title>Sequence of Gallionella enrichment culture.</title>
        <authorList>
            <person name="Poehlein A."/>
            <person name="Muehling M."/>
            <person name="Daniel R."/>
        </authorList>
    </citation>
    <scope>NUCLEOTIDE SEQUENCE</scope>
</reference>
<evidence type="ECO:0000259" key="3">
    <source>
        <dbReference type="Pfam" id="PF02872"/>
    </source>
</evidence>
<keyword evidence="1" id="KW-0732">Signal</keyword>
<sequence length="554" mass="60812">MGKLQPFILRRAILVLLAAALIPAALLQAAERRHLTLLSTTDLHGHVLPEDYFTGKPAELGLAKIATLIHDQRREDPHALLIDCGDTIQGSPLEYVHARVAPGPADPMMLAMNALRYDCMTVGNHEYNFGLQVLHKAENEARFPWLSANTIALASRQPAYRPFILRTVEGVLVAVIGITTPKIPVWEDAPHYAGLEFEDPVATARHWVDEVRKKDHADVVVLAVHMGLEEDLGRSDAPPPALPGENQCLALARQVPGVDVILMGHTHRVVPDLFVNGVLLTQAGHWGDCLARVDLYLQKSPAGTWTVIAKSARTIPVTREVSPDPAIEKIVAPYEAATQAWLRRPIGRCAVELDARRAREQDTALIDFINRVQAEAGHADVSFASSFNPRAHIPAGPVTVREVYSLYVYENTLVVVQATGAQVKAALEHSALYYRAAPPGTPPAARVDPTIPGYNFDIASGLTYTMDLTRPPGQRIVGLSYRGHPLAPDTKLRVALNNYRFGGGGGYTMFKDCPVLWKSSEEIRNLIIDWLERNHDIPTAADGHWSITWGLPTK</sequence>
<dbReference type="Pfam" id="PF00149">
    <property type="entry name" value="Metallophos"/>
    <property type="match status" value="1"/>
</dbReference>
<organism evidence="4">
    <name type="scientific">mine drainage metagenome</name>
    <dbReference type="NCBI Taxonomy" id="410659"/>
    <lineage>
        <taxon>unclassified sequences</taxon>
        <taxon>metagenomes</taxon>
        <taxon>ecological metagenomes</taxon>
    </lineage>
</organism>